<feature type="transmembrane region" description="Helical" evidence="9">
    <location>
        <begin position="68"/>
        <end position="90"/>
    </location>
</feature>
<evidence type="ECO:0000256" key="9">
    <source>
        <dbReference type="HAMAP-Rule" id="MF_00161"/>
    </source>
</evidence>
<evidence type="ECO:0000256" key="11">
    <source>
        <dbReference type="RuleBase" id="RU004181"/>
    </source>
</evidence>
<dbReference type="Pfam" id="PF01252">
    <property type="entry name" value="Peptidase_A8"/>
    <property type="match status" value="1"/>
</dbReference>
<comment type="caution">
    <text evidence="9">Lacks conserved residue(s) required for the propagation of feature annotation.</text>
</comment>
<name>A0A445MW85_9BACT</name>
<dbReference type="GO" id="GO:0005886">
    <property type="term" value="C:plasma membrane"/>
    <property type="evidence" value="ECO:0007669"/>
    <property type="project" value="UniProtKB-SubCell"/>
</dbReference>
<evidence type="ECO:0000256" key="8">
    <source>
        <dbReference type="ARBA" id="ARBA00023136"/>
    </source>
</evidence>
<comment type="pathway">
    <text evidence="9">Protein modification; lipoprotein biosynthesis (signal peptide cleavage).</text>
</comment>
<dbReference type="NCBIfam" id="TIGR00077">
    <property type="entry name" value="lspA"/>
    <property type="match status" value="1"/>
</dbReference>
<evidence type="ECO:0000256" key="10">
    <source>
        <dbReference type="RuleBase" id="RU000594"/>
    </source>
</evidence>
<gene>
    <name evidence="9 12" type="primary">lspA</name>
    <name evidence="12" type="ORF">PITCH_A1920079</name>
</gene>
<evidence type="ECO:0000313" key="12">
    <source>
        <dbReference type="EMBL" id="SPD73740.1"/>
    </source>
</evidence>
<feature type="active site" evidence="9">
    <location>
        <position position="142"/>
    </location>
</feature>
<evidence type="ECO:0000256" key="7">
    <source>
        <dbReference type="ARBA" id="ARBA00022989"/>
    </source>
</evidence>
<keyword evidence="7 9" id="KW-1133">Transmembrane helix</keyword>
<comment type="similarity">
    <text evidence="1 9 11">Belongs to the peptidase A8 family.</text>
</comment>
<evidence type="ECO:0000256" key="6">
    <source>
        <dbReference type="ARBA" id="ARBA00022801"/>
    </source>
</evidence>
<dbReference type="UniPathway" id="UPA00665"/>
<keyword evidence="3 9" id="KW-0645">Protease</keyword>
<keyword evidence="6 9" id="KW-0378">Hydrolase</keyword>
<accession>A0A445MW85</accession>
<evidence type="ECO:0000256" key="4">
    <source>
        <dbReference type="ARBA" id="ARBA00022692"/>
    </source>
</evidence>
<dbReference type="EMBL" id="OJIN01000104">
    <property type="protein sequence ID" value="SPD73740.1"/>
    <property type="molecule type" value="Genomic_DNA"/>
</dbReference>
<dbReference type="GO" id="GO:0004190">
    <property type="term" value="F:aspartic-type endopeptidase activity"/>
    <property type="evidence" value="ECO:0007669"/>
    <property type="project" value="UniProtKB-UniRule"/>
</dbReference>
<dbReference type="EC" id="3.4.23.36" evidence="9"/>
<dbReference type="PRINTS" id="PR00781">
    <property type="entry name" value="LIPOSIGPTASE"/>
</dbReference>
<keyword evidence="4 9" id="KW-0812">Transmembrane</keyword>
<proteinExistence type="inferred from homology"/>
<dbReference type="PROSITE" id="PS00855">
    <property type="entry name" value="SPASE_II"/>
    <property type="match status" value="1"/>
</dbReference>
<dbReference type="HAMAP" id="MF_00161">
    <property type="entry name" value="LspA"/>
    <property type="match status" value="1"/>
</dbReference>
<sequence length="165" mass="18735">MNLKKRNYPLMILPALLIILADQISKYAVMRYLKLHESVSVITGFFDLVHVRNRGMAFGLLNRPDINFGFYILVAASIGAIVLLTVWFIRLKENDKLTVLTLSLILGGAVGNLIDRLRFREVVDFLDIYIGQYHWPAFNVADSAITVGAFLLAFIMFFRQKSHAS</sequence>
<feature type="transmembrane region" description="Helical" evidence="9">
    <location>
        <begin position="97"/>
        <end position="114"/>
    </location>
</feature>
<comment type="subcellular location">
    <subcellularLocation>
        <location evidence="9">Cell membrane</location>
        <topology evidence="9">Multi-pass membrane protein</topology>
    </subcellularLocation>
</comment>
<comment type="function">
    <text evidence="9 10">This protein specifically catalyzes the removal of signal peptides from prolipoproteins.</text>
</comment>
<evidence type="ECO:0000256" key="2">
    <source>
        <dbReference type="ARBA" id="ARBA00022475"/>
    </source>
</evidence>
<keyword evidence="2 9" id="KW-1003">Cell membrane</keyword>
<reference evidence="12" key="1">
    <citation type="submission" date="2018-01" db="EMBL/GenBank/DDBJ databases">
        <authorList>
            <person name="Regsiter A."/>
            <person name="William W."/>
        </authorList>
    </citation>
    <scope>NUCLEOTIDE SEQUENCE</scope>
    <source>
        <strain evidence="12">TRIP AH-1</strain>
    </source>
</reference>
<dbReference type="InterPro" id="IPR001872">
    <property type="entry name" value="Peptidase_A8"/>
</dbReference>
<comment type="catalytic activity">
    <reaction evidence="9 10">
        <text>Release of signal peptides from bacterial membrane prolipoproteins. Hydrolyzes -Xaa-Yaa-Zaa-|-(S,diacylglyceryl)Cys-, in which Xaa is hydrophobic (preferably Leu), and Yaa (Ala or Ser) and Zaa (Gly or Ala) have small, neutral side chains.</text>
        <dbReference type="EC" id="3.4.23.36"/>
    </reaction>
</comment>
<feature type="active site" evidence="9">
    <location>
        <position position="124"/>
    </location>
</feature>
<feature type="transmembrane region" description="Helical" evidence="9">
    <location>
        <begin position="134"/>
        <end position="158"/>
    </location>
</feature>
<dbReference type="PANTHER" id="PTHR33695">
    <property type="entry name" value="LIPOPROTEIN SIGNAL PEPTIDASE"/>
    <property type="match status" value="1"/>
</dbReference>
<protein>
    <recommendedName>
        <fullName evidence="9">Lipoprotein signal peptidase</fullName>
        <ecNumber evidence="9">3.4.23.36</ecNumber>
    </recommendedName>
    <alternativeName>
        <fullName evidence="9">Prolipoprotein signal peptidase</fullName>
    </alternativeName>
    <alternativeName>
        <fullName evidence="9">Signal peptidase II</fullName>
        <shortName evidence="9">SPase II</shortName>
    </alternativeName>
</protein>
<dbReference type="AlphaFoldDB" id="A0A445MW85"/>
<evidence type="ECO:0000256" key="1">
    <source>
        <dbReference type="ARBA" id="ARBA00006139"/>
    </source>
</evidence>
<keyword evidence="12" id="KW-0449">Lipoprotein</keyword>
<keyword evidence="5 9" id="KW-0064">Aspartyl protease</keyword>
<organism evidence="12">
    <name type="scientific">uncultured Desulfobacterium sp</name>
    <dbReference type="NCBI Taxonomy" id="201089"/>
    <lineage>
        <taxon>Bacteria</taxon>
        <taxon>Pseudomonadati</taxon>
        <taxon>Thermodesulfobacteriota</taxon>
        <taxon>Desulfobacteria</taxon>
        <taxon>Desulfobacterales</taxon>
        <taxon>Desulfobacteriaceae</taxon>
        <taxon>Desulfobacterium</taxon>
        <taxon>environmental samples</taxon>
    </lineage>
</organism>
<evidence type="ECO:0000256" key="5">
    <source>
        <dbReference type="ARBA" id="ARBA00022750"/>
    </source>
</evidence>
<dbReference type="GO" id="GO:0006508">
    <property type="term" value="P:proteolysis"/>
    <property type="evidence" value="ECO:0007669"/>
    <property type="project" value="UniProtKB-KW"/>
</dbReference>
<evidence type="ECO:0000256" key="3">
    <source>
        <dbReference type="ARBA" id="ARBA00022670"/>
    </source>
</evidence>
<dbReference type="PANTHER" id="PTHR33695:SF1">
    <property type="entry name" value="LIPOPROTEIN SIGNAL PEPTIDASE"/>
    <property type="match status" value="1"/>
</dbReference>
<keyword evidence="8 9" id="KW-0472">Membrane</keyword>